<comment type="caution">
    <text evidence="2">The sequence shown here is derived from an EMBL/GenBank/DDBJ whole genome shotgun (WGS) entry which is preliminary data.</text>
</comment>
<dbReference type="OrthoDB" id="1302363at2759"/>
<dbReference type="AlphaFoldDB" id="A0A9P0YT74"/>
<evidence type="ECO:0000256" key="1">
    <source>
        <dbReference type="SAM" id="MobiDB-lite"/>
    </source>
</evidence>
<name>A0A9P0YT74_CUSEU</name>
<protein>
    <submittedName>
        <fullName evidence="2">Uncharacterized protein</fullName>
    </submittedName>
</protein>
<sequence length="203" mass="23647">MLRFYPKVPKGSKWPSIDGSSSKNVISSSNITPDVENNVKKPRIEVEISEDDIVGDPGLRKAIESYDVNIRKEVRRGYLTKGPTQPREFKFPQTEFSGCMRSFQKQWFEEFNWLEYCVAKDAAFCHLCYLFARGHKMGMMFLLKLVLITGGRLRKNSVTTKELLKAFIIMQKFNILGSKTKSKMWIMYYPNKPRKMRLIIVLD</sequence>
<feature type="region of interest" description="Disordered" evidence="1">
    <location>
        <begin position="1"/>
        <end position="29"/>
    </location>
</feature>
<organism evidence="2 3">
    <name type="scientific">Cuscuta europaea</name>
    <name type="common">European dodder</name>
    <dbReference type="NCBI Taxonomy" id="41803"/>
    <lineage>
        <taxon>Eukaryota</taxon>
        <taxon>Viridiplantae</taxon>
        <taxon>Streptophyta</taxon>
        <taxon>Embryophyta</taxon>
        <taxon>Tracheophyta</taxon>
        <taxon>Spermatophyta</taxon>
        <taxon>Magnoliopsida</taxon>
        <taxon>eudicotyledons</taxon>
        <taxon>Gunneridae</taxon>
        <taxon>Pentapetalae</taxon>
        <taxon>asterids</taxon>
        <taxon>lamiids</taxon>
        <taxon>Solanales</taxon>
        <taxon>Convolvulaceae</taxon>
        <taxon>Cuscuteae</taxon>
        <taxon>Cuscuta</taxon>
        <taxon>Cuscuta subgen. Cuscuta</taxon>
    </lineage>
</organism>
<evidence type="ECO:0000313" key="2">
    <source>
        <dbReference type="EMBL" id="CAH9074654.1"/>
    </source>
</evidence>
<proteinExistence type="predicted"/>
<gene>
    <name evidence="2" type="ORF">CEURO_LOCUS5255</name>
</gene>
<accession>A0A9P0YT74</accession>
<reference evidence="2" key="1">
    <citation type="submission" date="2022-07" db="EMBL/GenBank/DDBJ databases">
        <authorList>
            <person name="Macas J."/>
            <person name="Novak P."/>
            <person name="Neumann P."/>
        </authorList>
    </citation>
    <scope>NUCLEOTIDE SEQUENCE</scope>
</reference>
<dbReference type="EMBL" id="CAMAPE010000009">
    <property type="protein sequence ID" value="CAH9074654.1"/>
    <property type="molecule type" value="Genomic_DNA"/>
</dbReference>
<dbReference type="Proteomes" id="UP001152484">
    <property type="component" value="Unassembled WGS sequence"/>
</dbReference>
<feature type="compositionally biased region" description="Low complexity" evidence="1">
    <location>
        <begin position="16"/>
        <end position="29"/>
    </location>
</feature>
<evidence type="ECO:0000313" key="3">
    <source>
        <dbReference type="Proteomes" id="UP001152484"/>
    </source>
</evidence>
<keyword evidence="3" id="KW-1185">Reference proteome</keyword>